<dbReference type="AlphaFoldDB" id="A0A9W6VK44"/>
<evidence type="ECO:0000313" key="2">
    <source>
        <dbReference type="EMBL" id="GLY71315.1"/>
    </source>
</evidence>
<gene>
    <name evidence="2" type="ORF">Atai01_79340</name>
</gene>
<keyword evidence="3" id="KW-1185">Reference proteome</keyword>
<protein>
    <submittedName>
        <fullName evidence="2">Acyl dehydratase</fullName>
    </submittedName>
</protein>
<dbReference type="SUPFAM" id="SSF50249">
    <property type="entry name" value="Nucleic acid-binding proteins"/>
    <property type="match status" value="1"/>
</dbReference>
<feature type="domain" description="ChsH2 C-terminal OB-fold" evidence="1">
    <location>
        <begin position="52"/>
        <end position="116"/>
    </location>
</feature>
<dbReference type="RefSeq" id="WP_285491040.1">
    <property type="nucleotide sequence ID" value="NZ_BSTI01000034.1"/>
</dbReference>
<comment type="caution">
    <text evidence="2">The sequence shown here is derived from an EMBL/GenBank/DDBJ whole genome shotgun (WGS) entry which is preliminary data.</text>
</comment>
<dbReference type="PANTHER" id="PTHR34075">
    <property type="entry name" value="BLR3430 PROTEIN"/>
    <property type="match status" value="1"/>
</dbReference>
<evidence type="ECO:0000313" key="3">
    <source>
        <dbReference type="Proteomes" id="UP001165136"/>
    </source>
</evidence>
<organism evidence="2 3">
    <name type="scientific">Amycolatopsis taiwanensis</name>
    <dbReference type="NCBI Taxonomy" id="342230"/>
    <lineage>
        <taxon>Bacteria</taxon>
        <taxon>Bacillati</taxon>
        <taxon>Actinomycetota</taxon>
        <taxon>Actinomycetes</taxon>
        <taxon>Pseudonocardiales</taxon>
        <taxon>Pseudonocardiaceae</taxon>
        <taxon>Amycolatopsis</taxon>
    </lineage>
</organism>
<evidence type="ECO:0000259" key="1">
    <source>
        <dbReference type="Pfam" id="PF01796"/>
    </source>
</evidence>
<proteinExistence type="predicted"/>
<dbReference type="Gene3D" id="6.10.30.10">
    <property type="match status" value="1"/>
</dbReference>
<dbReference type="InterPro" id="IPR012340">
    <property type="entry name" value="NA-bd_OB-fold"/>
</dbReference>
<dbReference type="Pfam" id="PF01796">
    <property type="entry name" value="OB_ChsH2_C"/>
    <property type="match status" value="1"/>
</dbReference>
<accession>A0A9W6VK44</accession>
<reference evidence="2" key="1">
    <citation type="submission" date="2023-03" db="EMBL/GenBank/DDBJ databases">
        <title>Amycolatopsis taiwanensis NBRC 103393.</title>
        <authorList>
            <person name="Ichikawa N."/>
            <person name="Sato H."/>
            <person name="Tonouchi N."/>
        </authorList>
    </citation>
    <scope>NUCLEOTIDE SEQUENCE</scope>
    <source>
        <strain evidence="2">NBRC 103393</strain>
    </source>
</reference>
<dbReference type="EMBL" id="BSTI01000034">
    <property type="protein sequence ID" value="GLY71315.1"/>
    <property type="molecule type" value="Genomic_DNA"/>
</dbReference>
<sequence length="139" mass="15583">MRPLPEPTPVSKPFWDALAEHRIRIQYSPSSGRYVFYPRTLAPETLADDLEWREIAGDGTLYTYTVARRPTGPPWAEALPQILAVVEWDEGPRISTELVDVDPAEITIGMRVTPVFCDEPDDGITLLRYRPASGDGGDR</sequence>
<dbReference type="PANTHER" id="PTHR34075:SF5">
    <property type="entry name" value="BLR3430 PROTEIN"/>
    <property type="match status" value="1"/>
</dbReference>
<name>A0A9W6VK44_9PSEU</name>
<dbReference type="InterPro" id="IPR002878">
    <property type="entry name" value="ChsH2_C"/>
</dbReference>
<dbReference type="InterPro" id="IPR052513">
    <property type="entry name" value="Thioester_dehydratase-like"/>
</dbReference>
<dbReference type="Proteomes" id="UP001165136">
    <property type="component" value="Unassembled WGS sequence"/>
</dbReference>